<evidence type="ECO:0000256" key="1">
    <source>
        <dbReference type="SAM" id="MobiDB-lite"/>
    </source>
</evidence>
<organism evidence="2">
    <name type="scientific">Rhizobium arachis</name>
    <dbReference type="NCBI Taxonomy" id="228925"/>
    <lineage>
        <taxon>Bacteria</taxon>
        <taxon>Pseudomonadati</taxon>
        <taxon>Pseudomonadota</taxon>
        <taxon>Alphaproteobacteria</taxon>
        <taxon>Hyphomicrobiales</taxon>
        <taxon>Rhizobiaceae</taxon>
        <taxon>Rhizobium/Agrobacterium group</taxon>
        <taxon>Rhizobium</taxon>
    </lineage>
</organism>
<feature type="region of interest" description="Disordered" evidence="1">
    <location>
        <begin position="499"/>
        <end position="521"/>
    </location>
</feature>
<feature type="compositionally biased region" description="Basic and acidic residues" evidence="1">
    <location>
        <begin position="379"/>
        <end position="401"/>
    </location>
</feature>
<proteinExistence type="predicted"/>
<protein>
    <submittedName>
        <fullName evidence="2">Uncharacterized protein rhc1</fullName>
    </submittedName>
</protein>
<feature type="region of interest" description="Disordered" evidence="1">
    <location>
        <begin position="373"/>
        <end position="437"/>
    </location>
</feature>
<dbReference type="EMBL" id="AY272046">
    <property type="protein sequence ID" value="AAP22952.1"/>
    <property type="molecule type" value="Genomic_DNA"/>
</dbReference>
<dbReference type="AntiFam" id="ANF00135">
    <property type="entry name" value="Shadow ORF (opposite gmr)"/>
</dbReference>
<feature type="compositionally biased region" description="Low complexity" evidence="1">
    <location>
        <begin position="503"/>
        <end position="521"/>
    </location>
</feature>
<feature type="compositionally biased region" description="Basic and acidic residues" evidence="1">
    <location>
        <begin position="414"/>
        <end position="425"/>
    </location>
</feature>
<sequence length="521" mass="56089">MHERAVDLQFGGRHAFQVQQAGIARAEVVDGNVHAHRGQVVEDRQAGVDVLHRRGLGDLQGQPRRLDAVPFEHLAHAVQKGRGGELQGRQVHCHRPFGMSGIVPRTQLRTGAVQHPVADRKDQAAAFGNGDEHVRRQQAQLRMLPAQQRLGASGWRARGRELGLVMQDQFIAHHGLAQVLQQAQLTVGAELHRWGEERIAVPPGFLGVVHRSVGVCHQLALVAGVIRVQGDAQAGADLQLGCIQQERFASRRDDPLGHHHRIVGNIDGQHDHELVAAEAGEGILRTQQAADTLRHRHQQAVAQLVPVGIVDRLEAVQVAEHHRHRMVAAPRLLDGLLDAVLQQHAVGQLGQRVVQGGLDQLVVGMRQRIGQQAGAHAHLPVEQRGDQGDTQRGHGGDDHQHRQPARVDATAADRAADAALREARRGHAGVVHADDGQAHHQRGQCAQAHGVALLGTQAECDPQRSTGGADGHRNGGGEPARVIVDARLHTHRGHAEVVHGGDAQPHQYGAGQQPAPGQAGP</sequence>
<reference evidence="2" key="1">
    <citation type="submission" date="2003-04" db="EMBL/GenBank/DDBJ databases">
        <title>Gene Cloning of Cytochrome Oxidase from Rhizobium arachis.</title>
        <authorList>
            <person name="Long M."/>
            <person name="Xu H."/>
            <person name="Lin Z."/>
            <person name="Zhang F."/>
            <person name="Xu L."/>
        </authorList>
    </citation>
    <scope>NUCLEOTIDE SEQUENCE</scope>
</reference>
<gene>
    <name evidence="2" type="primary">rhc1</name>
</gene>
<dbReference type="AlphaFoldDB" id="Q83ZQ1"/>
<name>Q83ZQ1_9HYPH</name>
<evidence type="ECO:0000313" key="2">
    <source>
        <dbReference type="EMBL" id="AAP22952.1"/>
    </source>
</evidence>
<accession>Q83ZQ1</accession>